<organism evidence="1 2">
    <name type="scientific">Pseudoprevotella muciniphila</name>
    <dbReference type="NCBI Taxonomy" id="2133944"/>
    <lineage>
        <taxon>Bacteria</taxon>
        <taxon>Pseudomonadati</taxon>
        <taxon>Bacteroidota</taxon>
        <taxon>Bacteroidia</taxon>
        <taxon>Bacteroidales</taxon>
        <taxon>Prevotellaceae</taxon>
        <taxon>Pseudoprevotella</taxon>
    </lineage>
</organism>
<gene>
    <name evidence="1" type="ORF">C7Y71_010255</name>
</gene>
<proteinExistence type="predicted"/>
<evidence type="ECO:0000313" key="2">
    <source>
        <dbReference type="Proteomes" id="UP000249375"/>
    </source>
</evidence>
<reference evidence="1 2" key="1">
    <citation type="submission" date="2018-11" db="EMBL/GenBank/DDBJ databases">
        <authorList>
            <person name="Na S.W."/>
            <person name="Baik M."/>
        </authorList>
    </citation>
    <scope>NUCLEOTIDE SEQUENCE [LARGE SCALE GENOMIC DNA]</scope>
    <source>
        <strain evidence="1 2">E39</strain>
    </source>
</reference>
<dbReference type="EMBL" id="CP033459">
    <property type="protein sequence ID" value="QFQ13360.1"/>
    <property type="molecule type" value="Genomic_DNA"/>
</dbReference>
<name>A0A5P8E935_9BACT</name>
<dbReference type="KEGG" id="alq:C7Y71_010255"/>
<sequence>MLMVLYGAANQGKTLELYNLLIALVCGGSISPGLAKALSSFKKRNGSYIDNRFVIDYEGAIIVICSGGDTWSICKKNTQVFDASIKHGVIVYRVTSSGIDKMTSSDIESIKKADKPIVCVTACRPSGDAYGAFKVLHAYSEKSIMEYDNQVWLHKKRNISKLHEMHTIIDNFIKKGQII</sequence>
<dbReference type="Proteomes" id="UP000249375">
    <property type="component" value="Chromosome"/>
</dbReference>
<evidence type="ECO:0000313" key="1">
    <source>
        <dbReference type="EMBL" id="QFQ13360.1"/>
    </source>
</evidence>
<dbReference type="AlphaFoldDB" id="A0A5P8E935"/>
<protein>
    <submittedName>
        <fullName evidence="1">Uncharacterized protein</fullName>
    </submittedName>
</protein>
<accession>A0A5P8E935</accession>
<keyword evidence="2" id="KW-1185">Reference proteome</keyword>